<gene>
    <name evidence="1" type="ORF">S01H1_09025</name>
</gene>
<dbReference type="EMBL" id="BARS01004617">
    <property type="protein sequence ID" value="GAF80974.1"/>
    <property type="molecule type" value="Genomic_DNA"/>
</dbReference>
<protein>
    <submittedName>
        <fullName evidence="1">Uncharacterized protein</fullName>
    </submittedName>
</protein>
<sequence>MLVKQRKTERTYILEIATRDNIEKCCNVKDLRGYELVAMAGPRCGYYSLVFKKKSCTQDCTCQHIKDTDES</sequence>
<dbReference type="AlphaFoldDB" id="X0SJ12"/>
<reference evidence="1" key="1">
    <citation type="journal article" date="2014" name="Front. Microbiol.">
        <title>High frequency of phylogenetically diverse reductive dehalogenase-homologous genes in deep subseafloor sedimentary metagenomes.</title>
        <authorList>
            <person name="Kawai M."/>
            <person name="Futagami T."/>
            <person name="Toyoda A."/>
            <person name="Takaki Y."/>
            <person name="Nishi S."/>
            <person name="Hori S."/>
            <person name="Arai W."/>
            <person name="Tsubouchi T."/>
            <person name="Morono Y."/>
            <person name="Uchiyama I."/>
            <person name="Ito T."/>
            <person name="Fujiyama A."/>
            <person name="Inagaki F."/>
            <person name="Takami H."/>
        </authorList>
    </citation>
    <scope>NUCLEOTIDE SEQUENCE</scope>
    <source>
        <strain evidence="1">Expedition CK06-06</strain>
    </source>
</reference>
<accession>X0SJ12</accession>
<evidence type="ECO:0000313" key="1">
    <source>
        <dbReference type="EMBL" id="GAF80974.1"/>
    </source>
</evidence>
<name>X0SJ12_9ZZZZ</name>
<organism evidence="1">
    <name type="scientific">marine sediment metagenome</name>
    <dbReference type="NCBI Taxonomy" id="412755"/>
    <lineage>
        <taxon>unclassified sequences</taxon>
        <taxon>metagenomes</taxon>
        <taxon>ecological metagenomes</taxon>
    </lineage>
</organism>
<proteinExistence type="predicted"/>
<comment type="caution">
    <text evidence="1">The sequence shown here is derived from an EMBL/GenBank/DDBJ whole genome shotgun (WGS) entry which is preliminary data.</text>
</comment>